<evidence type="ECO:0000313" key="4">
    <source>
        <dbReference type="Proteomes" id="UP000031057"/>
    </source>
</evidence>
<dbReference type="Pfam" id="PF14559">
    <property type="entry name" value="TPR_19"/>
    <property type="match status" value="1"/>
</dbReference>
<dbReference type="AlphaFoldDB" id="A0A0B1ZHT8"/>
<evidence type="ECO:0000256" key="1">
    <source>
        <dbReference type="PROSITE-ProRule" id="PRU00339"/>
    </source>
</evidence>
<dbReference type="SUPFAM" id="SSF48452">
    <property type="entry name" value="TPR-like"/>
    <property type="match status" value="1"/>
</dbReference>
<dbReference type="Gene3D" id="1.25.40.10">
    <property type="entry name" value="Tetratricopeptide repeat domain"/>
    <property type="match status" value="1"/>
</dbReference>
<keyword evidence="4" id="KW-1185">Reference proteome</keyword>
<evidence type="ECO:0000256" key="2">
    <source>
        <dbReference type="SAM" id="SignalP"/>
    </source>
</evidence>
<dbReference type="EMBL" id="JTDI01000004">
    <property type="protein sequence ID" value="KHK90632.1"/>
    <property type="molecule type" value="Genomic_DNA"/>
</dbReference>
<feature type="repeat" description="TPR" evidence="1">
    <location>
        <begin position="60"/>
        <end position="93"/>
    </location>
</feature>
<dbReference type="InterPro" id="IPR011990">
    <property type="entry name" value="TPR-like_helical_dom_sf"/>
</dbReference>
<gene>
    <name evidence="3" type="ORF">LK12_14990</name>
</gene>
<protein>
    <submittedName>
        <fullName evidence="3">Uncharacterized protein</fullName>
    </submittedName>
</protein>
<comment type="caution">
    <text evidence="3">The sequence shown here is derived from an EMBL/GenBank/DDBJ whole genome shotgun (WGS) entry which is preliminary data.</text>
</comment>
<dbReference type="Proteomes" id="UP000031057">
    <property type="component" value="Unassembled WGS sequence"/>
</dbReference>
<proteinExistence type="predicted"/>
<sequence length="125" mass="12952">MSLSVLMTAALLGQSAFSLGVETPAVEKAPDVAYQELSEGQPDAALRKLEVSSAVSAGDPAALINLGSAYAASGRTDKAIASYRAAIASHDRYSLELADGSWVDSRLAARTALKRLLTATARASR</sequence>
<keyword evidence="2" id="KW-0732">Signal</keyword>
<keyword evidence="1" id="KW-0802">TPR repeat</keyword>
<reference evidence="3 4" key="1">
    <citation type="submission" date="2014-10" db="EMBL/GenBank/DDBJ databases">
        <title>Genome sequence of Novosphingobium malaysiense MUSC 273(T).</title>
        <authorList>
            <person name="Lee L.-H."/>
        </authorList>
    </citation>
    <scope>NUCLEOTIDE SEQUENCE [LARGE SCALE GENOMIC DNA]</scope>
    <source>
        <strain evidence="3 4">MUSC 273</strain>
    </source>
</reference>
<organism evidence="3 4">
    <name type="scientific">Novosphingobium malaysiense</name>
    <dbReference type="NCBI Taxonomy" id="1348853"/>
    <lineage>
        <taxon>Bacteria</taxon>
        <taxon>Pseudomonadati</taxon>
        <taxon>Pseudomonadota</taxon>
        <taxon>Alphaproteobacteria</taxon>
        <taxon>Sphingomonadales</taxon>
        <taxon>Sphingomonadaceae</taxon>
        <taxon>Novosphingobium</taxon>
    </lineage>
</organism>
<dbReference type="PROSITE" id="PS50005">
    <property type="entry name" value="TPR"/>
    <property type="match status" value="1"/>
</dbReference>
<dbReference type="OrthoDB" id="92543at2"/>
<dbReference type="STRING" id="1348853.LK12_14990"/>
<dbReference type="RefSeq" id="WP_039285748.1">
    <property type="nucleotide sequence ID" value="NZ_JTDI01000004.1"/>
</dbReference>
<dbReference type="SMART" id="SM00028">
    <property type="entry name" value="TPR"/>
    <property type="match status" value="1"/>
</dbReference>
<feature type="chain" id="PRO_5002084673" evidence="2">
    <location>
        <begin position="21"/>
        <end position="125"/>
    </location>
</feature>
<evidence type="ECO:0000313" key="3">
    <source>
        <dbReference type="EMBL" id="KHK90632.1"/>
    </source>
</evidence>
<accession>A0A0B1ZHT8</accession>
<dbReference type="InterPro" id="IPR019734">
    <property type="entry name" value="TPR_rpt"/>
</dbReference>
<name>A0A0B1ZHT8_9SPHN</name>
<feature type="signal peptide" evidence="2">
    <location>
        <begin position="1"/>
        <end position="20"/>
    </location>
</feature>